<gene>
    <name evidence="1" type="ORF">Lalb_Chr19g0128341</name>
</gene>
<sequence>MNHRRSGKTWRRVWLRIELWGKVVEAYRNSKLIECNILRKLQPSILRQTRISCITFIFMTRRIP</sequence>
<name>A0A6A4NNP9_LUPAL</name>
<evidence type="ECO:0000313" key="1">
    <source>
        <dbReference type="EMBL" id="KAE9592345.1"/>
    </source>
</evidence>
<accession>A0A6A4NNP9</accession>
<evidence type="ECO:0000313" key="2">
    <source>
        <dbReference type="Proteomes" id="UP000447434"/>
    </source>
</evidence>
<keyword evidence="2" id="KW-1185">Reference proteome</keyword>
<dbReference type="EMBL" id="WOCE01000019">
    <property type="protein sequence ID" value="KAE9592345.1"/>
    <property type="molecule type" value="Genomic_DNA"/>
</dbReference>
<organism evidence="1 2">
    <name type="scientific">Lupinus albus</name>
    <name type="common">White lupine</name>
    <name type="synonym">Lupinus termis</name>
    <dbReference type="NCBI Taxonomy" id="3870"/>
    <lineage>
        <taxon>Eukaryota</taxon>
        <taxon>Viridiplantae</taxon>
        <taxon>Streptophyta</taxon>
        <taxon>Embryophyta</taxon>
        <taxon>Tracheophyta</taxon>
        <taxon>Spermatophyta</taxon>
        <taxon>Magnoliopsida</taxon>
        <taxon>eudicotyledons</taxon>
        <taxon>Gunneridae</taxon>
        <taxon>Pentapetalae</taxon>
        <taxon>rosids</taxon>
        <taxon>fabids</taxon>
        <taxon>Fabales</taxon>
        <taxon>Fabaceae</taxon>
        <taxon>Papilionoideae</taxon>
        <taxon>50 kb inversion clade</taxon>
        <taxon>genistoids sensu lato</taxon>
        <taxon>core genistoids</taxon>
        <taxon>Genisteae</taxon>
        <taxon>Lupinus</taxon>
    </lineage>
</organism>
<protein>
    <submittedName>
        <fullName evidence="1">Uncharacterized protein</fullName>
    </submittedName>
</protein>
<dbReference type="Proteomes" id="UP000447434">
    <property type="component" value="Chromosome 19"/>
</dbReference>
<proteinExistence type="predicted"/>
<comment type="caution">
    <text evidence="1">The sequence shown here is derived from an EMBL/GenBank/DDBJ whole genome shotgun (WGS) entry which is preliminary data.</text>
</comment>
<reference evidence="2" key="1">
    <citation type="journal article" date="2020" name="Nat. Commun.">
        <title>Genome sequence of the cluster root forming white lupin.</title>
        <authorList>
            <person name="Hufnagel B."/>
            <person name="Marques A."/>
            <person name="Soriano A."/>
            <person name="Marques L."/>
            <person name="Divol F."/>
            <person name="Doumas P."/>
            <person name="Sallet E."/>
            <person name="Mancinotti D."/>
            <person name="Carrere S."/>
            <person name="Marande W."/>
            <person name="Arribat S."/>
            <person name="Keller J."/>
            <person name="Huneau C."/>
            <person name="Blein T."/>
            <person name="Aime D."/>
            <person name="Laguerre M."/>
            <person name="Taylor J."/>
            <person name="Schubert V."/>
            <person name="Nelson M."/>
            <person name="Geu-Flores F."/>
            <person name="Crespi M."/>
            <person name="Gallardo-Guerrero K."/>
            <person name="Delaux P.-M."/>
            <person name="Salse J."/>
            <person name="Berges H."/>
            <person name="Guyot R."/>
            <person name="Gouzy J."/>
            <person name="Peret B."/>
        </authorList>
    </citation>
    <scope>NUCLEOTIDE SEQUENCE [LARGE SCALE GENOMIC DNA]</scope>
    <source>
        <strain evidence="2">cv. Amiga</strain>
    </source>
</reference>
<dbReference type="AlphaFoldDB" id="A0A6A4NNP9"/>